<evidence type="ECO:0000256" key="2">
    <source>
        <dbReference type="ARBA" id="ARBA00022741"/>
    </source>
</evidence>
<evidence type="ECO:0000256" key="1">
    <source>
        <dbReference type="ARBA" id="ARBA00009018"/>
    </source>
</evidence>
<comment type="function">
    <text evidence="5">Catalyzes the phosphorylation of the 3'-hydroxyl group of dephosphocoenzyme A to form coenzyme A.</text>
</comment>
<dbReference type="PANTHER" id="PTHR10695">
    <property type="entry name" value="DEPHOSPHO-COA KINASE-RELATED"/>
    <property type="match status" value="1"/>
</dbReference>
<dbReference type="EMBL" id="AP021861">
    <property type="protein sequence ID" value="BBO33579.1"/>
    <property type="molecule type" value="Genomic_DNA"/>
</dbReference>
<gene>
    <name evidence="5" type="primary">coaE</name>
    <name evidence="7" type="ORF">PLANPX_3191</name>
</gene>
<evidence type="ECO:0000313" key="8">
    <source>
        <dbReference type="Proteomes" id="UP000326837"/>
    </source>
</evidence>
<sequence length="201" mass="21839">MLTIGLIGGIASGKSAVAAALAKRGAVIFDADRIGHAVLQRSAVRDELVALWGAGILDGAGGLSRPAIAKLVFGDTPAAKANRQHLEELLHPLIRAQIEAEIRQLPDTDVPAVVIDAPLLLESGWNEVCQAVAFVDAPREQRLARAEQNRGWSAEEFARREASQMPIEQKKGWSTHIIRNDGSLSELDAEVDRFWTAVRRR</sequence>
<dbReference type="RefSeq" id="WP_152099325.1">
    <property type="nucleotide sequence ID" value="NZ_AP021861.1"/>
</dbReference>
<comment type="similarity">
    <text evidence="1 5">Belongs to the CoaE family.</text>
</comment>
<evidence type="ECO:0000256" key="4">
    <source>
        <dbReference type="ARBA" id="ARBA00022993"/>
    </source>
</evidence>
<dbReference type="EC" id="2.7.1.24" evidence="5 6"/>
<dbReference type="Proteomes" id="UP000326837">
    <property type="component" value="Chromosome"/>
</dbReference>
<accession>A0A5K7XKX0</accession>
<reference evidence="8" key="1">
    <citation type="submission" date="2019-10" db="EMBL/GenBank/DDBJ databases">
        <title>Lacipirellula parvula gen. nov., sp. nov., representing a lineage of planctomycetes widespread in freshwater anoxic habitats, and description of the family Lacipirellulaceae.</title>
        <authorList>
            <person name="Dedysh S.N."/>
            <person name="Kulichevskaya I.S."/>
            <person name="Beletsky A.V."/>
            <person name="Rakitin A.L."/>
            <person name="Mardanov A.V."/>
            <person name="Ivanova A.A."/>
            <person name="Saltykova V.X."/>
            <person name="Rijpstra W.I.C."/>
            <person name="Sinninghe Damste J.S."/>
            <person name="Ravin N.V."/>
        </authorList>
    </citation>
    <scope>NUCLEOTIDE SEQUENCE [LARGE SCALE GENOMIC DNA]</scope>
    <source>
        <strain evidence="8">PX69</strain>
    </source>
</reference>
<feature type="binding site" evidence="5">
    <location>
        <begin position="11"/>
        <end position="16"/>
    </location>
    <ligand>
        <name>ATP</name>
        <dbReference type="ChEBI" id="CHEBI:30616"/>
    </ligand>
</feature>
<evidence type="ECO:0000256" key="3">
    <source>
        <dbReference type="ARBA" id="ARBA00022840"/>
    </source>
</evidence>
<keyword evidence="3 5" id="KW-0067">ATP-binding</keyword>
<keyword evidence="5 7" id="KW-0418">Kinase</keyword>
<dbReference type="Gene3D" id="3.40.50.300">
    <property type="entry name" value="P-loop containing nucleotide triphosphate hydrolases"/>
    <property type="match status" value="1"/>
</dbReference>
<name>A0A5K7XKX0_9BACT</name>
<organism evidence="7 8">
    <name type="scientific">Lacipirellula parvula</name>
    <dbReference type="NCBI Taxonomy" id="2650471"/>
    <lineage>
        <taxon>Bacteria</taxon>
        <taxon>Pseudomonadati</taxon>
        <taxon>Planctomycetota</taxon>
        <taxon>Planctomycetia</taxon>
        <taxon>Pirellulales</taxon>
        <taxon>Lacipirellulaceae</taxon>
        <taxon>Lacipirellula</taxon>
    </lineage>
</organism>
<dbReference type="Pfam" id="PF01121">
    <property type="entry name" value="CoaE"/>
    <property type="match status" value="1"/>
</dbReference>
<keyword evidence="4 5" id="KW-0173">Coenzyme A biosynthesis</keyword>
<comment type="pathway">
    <text evidence="5">Cofactor biosynthesis; coenzyme A biosynthesis; CoA from (R)-pantothenate: step 5/5.</text>
</comment>
<keyword evidence="5 7" id="KW-0808">Transferase</keyword>
<dbReference type="CDD" id="cd02022">
    <property type="entry name" value="DPCK"/>
    <property type="match status" value="1"/>
</dbReference>
<protein>
    <recommendedName>
        <fullName evidence="5 6">Dephospho-CoA kinase</fullName>
        <ecNumber evidence="5 6">2.7.1.24</ecNumber>
    </recommendedName>
    <alternativeName>
        <fullName evidence="5">Dephosphocoenzyme A kinase</fullName>
    </alternativeName>
</protein>
<comment type="subcellular location">
    <subcellularLocation>
        <location evidence="5">Cytoplasm</location>
    </subcellularLocation>
</comment>
<dbReference type="GO" id="GO:0004140">
    <property type="term" value="F:dephospho-CoA kinase activity"/>
    <property type="evidence" value="ECO:0007669"/>
    <property type="project" value="UniProtKB-UniRule"/>
</dbReference>
<dbReference type="KEGG" id="lpav:PLANPX_3191"/>
<keyword evidence="8" id="KW-1185">Reference proteome</keyword>
<proteinExistence type="inferred from homology"/>
<evidence type="ECO:0000256" key="5">
    <source>
        <dbReference type="HAMAP-Rule" id="MF_00376"/>
    </source>
</evidence>
<keyword evidence="5" id="KW-0963">Cytoplasm</keyword>
<keyword evidence="2 5" id="KW-0547">Nucleotide-binding</keyword>
<dbReference type="SUPFAM" id="SSF52540">
    <property type="entry name" value="P-loop containing nucleoside triphosphate hydrolases"/>
    <property type="match status" value="1"/>
</dbReference>
<dbReference type="InterPro" id="IPR001977">
    <property type="entry name" value="Depp_CoAkinase"/>
</dbReference>
<dbReference type="UniPathway" id="UPA00241">
    <property type="reaction ID" value="UER00356"/>
</dbReference>
<dbReference type="GO" id="GO:0005524">
    <property type="term" value="F:ATP binding"/>
    <property type="evidence" value="ECO:0007669"/>
    <property type="project" value="UniProtKB-UniRule"/>
</dbReference>
<dbReference type="AlphaFoldDB" id="A0A5K7XKX0"/>
<dbReference type="PANTHER" id="PTHR10695:SF46">
    <property type="entry name" value="BIFUNCTIONAL COENZYME A SYNTHASE-RELATED"/>
    <property type="match status" value="1"/>
</dbReference>
<evidence type="ECO:0000256" key="6">
    <source>
        <dbReference type="NCBIfam" id="TIGR00152"/>
    </source>
</evidence>
<dbReference type="HAMAP" id="MF_00376">
    <property type="entry name" value="Dephospho_CoA_kinase"/>
    <property type="match status" value="1"/>
</dbReference>
<comment type="catalytic activity">
    <reaction evidence="5">
        <text>3'-dephospho-CoA + ATP = ADP + CoA + H(+)</text>
        <dbReference type="Rhea" id="RHEA:18245"/>
        <dbReference type="ChEBI" id="CHEBI:15378"/>
        <dbReference type="ChEBI" id="CHEBI:30616"/>
        <dbReference type="ChEBI" id="CHEBI:57287"/>
        <dbReference type="ChEBI" id="CHEBI:57328"/>
        <dbReference type="ChEBI" id="CHEBI:456216"/>
        <dbReference type="EC" id="2.7.1.24"/>
    </reaction>
</comment>
<evidence type="ECO:0000313" key="7">
    <source>
        <dbReference type="EMBL" id="BBO33579.1"/>
    </source>
</evidence>
<dbReference type="GO" id="GO:0015937">
    <property type="term" value="P:coenzyme A biosynthetic process"/>
    <property type="evidence" value="ECO:0007669"/>
    <property type="project" value="UniProtKB-UniRule"/>
</dbReference>
<dbReference type="NCBIfam" id="TIGR00152">
    <property type="entry name" value="dephospho-CoA kinase"/>
    <property type="match status" value="1"/>
</dbReference>
<dbReference type="GO" id="GO:0005737">
    <property type="term" value="C:cytoplasm"/>
    <property type="evidence" value="ECO:0007669"/>
    <property type="project" value="UniProtKB-SubCell"/>
</dbReference>
<dbReference type="PROSITE" id="PS51219">
    <property type="entry name" value="DPCK"/>
    <property type="match status" value="1"/>
</dbReference>
<dbReference type="InterPro" id="IPR027417">
    <property type="entry name" value="P-loop_NTPase"/>
</dbReference>